<protein>
    <submittedName>
        <fullName evidence="8">Amino acid ABC transporter ATP-binding protein, PAAT family</fullName>
    </submittedName>
</protein>
<comment type="subcellular location">
    <subcellularLocation>
        <location evidence="1">Cell membrane</location>
        <topology evidence="1">Peripheral membrane protein</topology>
    </subcellularLocation>
</comment>
<keyword evidence="9" id="KW-1185">Reference proteome</keyword>
<dbReference type="GO" id="GO:0005524">
    <property type="term" value="F:ATP binding"/>
    <property type="evidence" value="ECO:0007669"/>
    <property type="project" value="UniProtKB-KW"/>
</dbReference>
<dbReference type="GO" id="GO:0015424">
    <property type="term" value="F:ABC-type amino acid transporter activity"/>
    <property type="evidence" value="ECO:0007669"/>
    <property type="project" value="InterPro"/>
</dbReference>
<dbReference type="Proteomes" id="UP000198619">
    <property type="component" value="Unassembled WGS sequence"/>
</dbReference>
<keyword evidence="3" id="KW-1003">Cell membrane</keyword>
<evidence type="ECO:0000313" key="9">
    <source>
        <dbReference type="Proteomes" id="UP000198619"/>
    </source>
</evidence>
<dbReference type="FunFam" id="3.40.50.300:FF:000020">
    <property type="entry name" value="Amino acid ABC transporter ATP-binding component"/>
    <property type="match status" value="1"/>
</dbReference>
<reference evidence="8 9" key="1">
    <citation type="submission" date="2016-10" db="EMBL/GenBank/DDBJ databases">
        <authorList>
            <person name="de Groot N.N."/>
        </authorList>
    </citation>
    <scope>NUCLEOTIDE SEQUENCE [LARGE SCALE GENOMIC DNA]</scope>
    <source>
        <strain evidence="8 9">DSM 12271</strain>
    </source>
</reference>
<gene>
    <name evidence="8" type="ORF">SAMN04488528_1001220</name>
</gene>
<evidence type="ECO:0000256" key="2">
    <source>
        <dbReference type="ARBA" id="ARBA00022448"/>
    </source>
</evidence>
<dbReference type="InterPro" id="IPR027417">
    <property type="entry name" value="P-loop_NTPase"/>
</dbReference>
<keyword evidence="2" id="KW-0813">Transport</keyword>
<dbReference type="PROSITE" id="PS00211">
    <property type="entry name" value="ABC_TRANSPORTER_1"/>
    <property type="match status" value="1"/>
</dbReference>
<dbReference type="AlphaFoldDB" id="A0A1I0V7W3"/>
<keyword evidence="6" id="KW-0472">Membrane</keyword>
<dbReference type="CDD" id="cd03262">
    <property type="entry name" value="ABC_HisP_GlnQ"/>
    <property type="match status" value="1"/>
</dbReference>
<dbReference type="InterPro" id="IPR030679">
    <property type="entry name" value="ABC_ATPase_HisP-typ"/>
</dbReference>
<dbReference type="Pfam" id="PF00005">
    <property type="entry name" value="ABC_tran"/>
    <property type="match status" value="1"/>
</dbReference>
<organism evidence="8 9">
    <name type="scientific">Clostridium frigidicarnis</name>
    <dbReference type="NCBI Taxonomy" id="84698"/>
    <lineage>
        <taxon>Bacteria</taxon>
        <taxon>Bacillati</taxon>
        <taxon>Bacillota</taxon>
        <taxon>Clostridia</taxon>
        <taxon>Eubacteriales</taxon>
        <taxon>Clostridiaceae</taxon>
        <taxon>Clostridium</taxon>
    </lineage>
</organism>
<dbReference type="GO" id="GO:0016887">
    <property type="term" value="F:ATP hydrolysis activity"/>
    <property type="evidence" value="ECO:0007669"/>
    <property type="project" value="InterPro"/>
</dbReference>
<dbReference type="SMART" id="SM00382">
    <property type="entry name" value="AAA"/>
    <property type="match status" value="1"/>
</dbReference>
<dbReference type="EMBL" id="FOKI01000001">
    <property type="protein sequence ID" value="SFA72449.1"/>
    <property type="molecule type" value="Genomic_DNA"/>
</dbReference>
<evidence type="ECO:0000313" key="8">
    <source>
        <dbReference type="EMBL" id="SFA72449.1"/>
    </source>
</evidence>
<dbReference type="STRING" id="84698.SAMN04488528_1001220"/>
<dbReference type="Gene3D" id="3.40.50.300">
    <property type="entry name" value="P-loop containing nucleotide triphosphate hydrolases"/>
    <property type="match status" value="1"/>
</dbReference>
<evidence type="ECO:0000256" key="5">
    <source>
        <dbReference type="ARBA" id="ARBA00022840"/>
    </source>
</evidence>
<name>A0A1I0V7W3_9CLOT</name>
<dbReference type="InterPro" id="IPR017871">
    <property type="entry name" value="ABC_transporter-like_CS"/>
</dbReference>
<dbReference type="PIRSF" id="PIRSF039085">
    <property type="entry name" value="ABC_ATPase_HisP"/>
    <property type="match status" value="1"/>
</dbReference>
<feature type="domain" description="ABC transporter" evidence="7">
    <location>
        <begin position="2"/>
        <end position="239"/>
    </location>
</feature>
<dbReference type="PANTHER" id="PTHR43166">
    <property type="entry name" value="AMINO ACID IMPORT ATP-BINDING PROTEIN"/>
    <property type="match status" value="1"/>
</dbReference>
<dbReference type="PANTHER" id="PTHR43166:SF35">
    <property type="entry name" value="L-CYSTINE IMPORT ATP-BINDING PROTEIN TCYN"/>
    <property type="match status" value="1"/>
</dbReference>
<accession>A0A1I0V7W3</accession>
<keyword evidence="4" id="KW-0547">Nucleotide-binding</keyword>
<dbReference type="OrthoDB" id="9804199at2"/>
<evidence type="ECO:0000256" key="3">
    <source>
        <dbReference type="ARBA" id="ARBA00022475"/>
    </source>
</evidence>
<proteinExistence type="predicted"/>
<dbReference type="InterPro" id="IPR003439">
    <property type="entry name" value="ABC_transporter-like_ATP-bd"/>
</dbReference>
<dbReference type="RefSeq" id="WP_090037941.1">
    <property type="nucleotide sequence ID" value="NZ_FOKI01000001.1"/>
</dbReference>
<evidence type="ECO:0000256" key="6">
    <source>
        <dbReference type="ARBA" id="ARBA00023136"/>
    </source>
</evidence>
<evidence type="ECO:0000256" key="4">
    <source>
        <dbReference type="ARBA" id="ARBA00022741"/>
    </source>
</evidence>
<dbReference type="InterPro" id="IPR003593">
    <property type="entry name" value="AAA+_ATPase"/>
</dbReference>
<evidence type="ECO:0000256" key="1">
    <source>
        <dbReference type="ARBA" id="ARBA00004202"/>
    </source>
</evidence>
<evidence type="ECO:0000259" key="7">
    <source>
        <dbReference type="PROSITE" id="PS50893"/>
    </source>
</evidence>
<dbReference type="InterPro" id="IPR050086">
    <property type="entry name" value="MetN_ABC_transporter-like"/>
</dbReference>
<dbReference type="GO" id="GO:0005886">
    <property type="term" value="C:plasma membrane"/>
    <property type="evidence" value="ECO:0007669"/>
    <property type="project" value="UniProtKB-SubCell"/>
</dbReference>
<keyword evidence="5 8" id="KW-0067">ATP-binding</keyword>
<dbReference type="PROSITE" id="PS50893">
    <property type="entry name" value="ABC_TRANSPORTER_2"/>
    <property type="match status" value="1"/>
</dbReference>
<sequence>MIKIQNIQKSFNSNTVLKSIDLEVKDGEVVVIIGPSGTGKSTFLRCLNYLERPDKGIITIGEITVDAEKTTESDIHKLRKKTSMVFQGYNLFKNRTVLENLMEALVVVKKVSKKDAEVLARQALEQVGLSDKVEYYPKALSGGQQQRVGIARAMVVNPEVMLFDEPTSALDPELVGEVFEVIKSLAKKHITMIIVTHEMNFAKEVADKVVFMEGGKIVEVGTPKEIFEESNNQRIKQFINKVNK</sequence>
<dbReference type="SUPFAM" id="SSF52540">
    <property type="entry name" value="P-loop containing nucleoside triphosphate hydrolases"/>
    <property type="match status" value="1"/>
</dbReference>